<dbReference type="EMBL" id="FOJY01000031">
    <property type="protein sequence ID" value="SFB38767.1"/>
    <property type="molecule type" value="Genomic_DNA"/>
</dbReference>
<organism evidence="1 2">
    <name type="scientific">Acetitomaculum ruminis DSM 5522</name>
    <dbReference type="NCBI Taxonomy" id="1120918"/>
    <lineage>
        <taxon>Bacteria</taxon>
        <taxon>Bacillati</taxon>
        <taxon>Bacillota</taxon>
        <taxon>Clostridia</taxon>
        <taxon>Lachnospirales</taxon>
        <taxon>Lachnospiraceae</taxon>
        <taxon>Acetitomaculum</taxon>
    </lineage>
</organism>
<dbReference type="AlphaFoldDB" id="A0A1I1ALD7"/>
<dbReference type="Proteomes" id="UP000198838">
    <property type="component" value="Unassembled WGS sequence"/>
</dbReference>
<reference evidence="1 2" key="1">
    <citation type="submission" date="2016-10" db="EMBL/GenBank/DDBJ databases">
        <authorList>
            <person name="de Groot N.N."/>
        </authorList>
    </citation>
    <scope>NUCLEOTIDE SEQUENCE [LARGE SCALE GENOMIC DNA]</scope>
    <source>
        <strain evidence="1 2">DSM 5522</strain>
    </source>
</reference>
<dbReference type="STRING" id="1120918.SAMN05216249_1312"/>
<proteinExistence type="predicted"/>
<evidence type="ECO:0000313" key="2">
    <source>
        <dbReference type="Proteomes" id="UP000198838"/>
    </source>
</evidence>
<accession>A0A1I1ALD7</accession>
<evidence type="ECO:0000313" key="1">
    <source>
        <dbReference type="EMBL" id="SFB38767.1"/>
    </source>
</evidence>
<name>A0A1I1ALD7_9FIRM</name>
<sequence length="71" mass="8296">MIIGTSKYVHIYDYNFKRLCSYSITGRFIDSFYDDKDNMYVITSSILHGADDRGMNAKDRVRMYKLPSANI</sequence>
<keyword evidence="2" id="KW-1185">Reference proteome</keyword>
<gene>
    <name evidence="1" type="ORF">SAMN05216249_1312</name>
</gene>
<protein>
    <submittedName>
        <fullName evidence="1">Uncharacterized protein</fullName>
    </submittedName>
</protein>